<dbReference type="Proteomes" id="UP000694701">
    <property type="component" value="Unplaced"/>
</dbReference>
<dbReference type="AlphaFoldDB" id="A0A8C2KA43"/>
<dbReference type="Ensembl" id="ENSCCRT00020115598.1">
    <property type="protein sequence ID" value="ENSCCRP00020105820.1"/>
    <property type="gene ID" value="ENSCCRG00020048291.1"/>
</dbReference>
<evidence type="ECO:0000313" key="2">
    <source>
        <dbReference type="Proteomes" id="UP000694701"/>
    </source>
</evidence>
<dbReference type="SUPFAM" id="SSF57667">
    <property type="entry name" value="beta-beta-alpha zinc fingers"/>
    <property type="match status" value="1"/>
</dbReference>
<sequence>MKSTEVDPGLFTDSYCKVCSAQLISESQRVAHYEASNSCTHIHVHVDIKHKHLLIPVNLICCQ</sequence>
<name>A0A8C2KA43_CYPCA</name>
<dbReference type="Gene3D" id="3.30.160.60">
    <property type="entry name" value="Classic Zinc Finger"/>
    <property type="match status" value="1"/>
</dbReference>
<accession>A0A8C2KA43</accession>
<organism evidence="1 2">
    <name type="scientific">Cyprinus carpio</name>
    <name type="common">Common carp</name>
    <dbReference type="NCBI Taxonomy" id="7962"/>
    <lineage>
        <taxon>Eukaryota</taxon>
        <taxon>Metazoa</taxon>
        <taxon>Chordata</taxon>
        <taxon>Craniata</taxon>
        <taxon>Vertebrata</taxon>
        <taxon>Euteleostomi</taxon>
        <taxon>Actinopterygii</taxon>
        <taxon>Neopterygii</taxon>
        <taxon>Teleostei</taxon>
        <taxon>Ostariophysi</taxon>
        <taxon>Cypriniformes</taxon>
        <taxon>Cyprinidae</taxon>
        <taxon>Cyprininae</taxon>
        <taxon>Cyprinus</taxon>
    </lineage>
</organism>
<dbReference type="InterPro" id="IPR036236">
    <property type="entry name" value="Znf_C2H2_sf"/>
</dbReference>
<proteinExistence type="predicted"/>
<reference evidence="1" key="1">
    <citation type="submission" date="2025-08" db="UniProtKB">
        <authorList>
            <consortium name="Ensembl"/>
        </authorList>
    </citation>
    <scope>IDENTIFICATION</scope>
</reference>
<protein>
    <submittedName>
        <fullName evidence="1">Uncharacterized protein</fullName>
    </submittedName>
</protein>
<evidence type="ECO:0000313" key="1">
    <source>
        <dbReference type="Ensembl" id="ENSCCRP00020105820.1"/>
    </source>
</evidence>